<dbReference type="Proteomes" id="UP001243009">
    <property type="component" value="Unassembled WGS sequence"/>
</dbReference>
<keyword evidence="1" id="KW-0175">Coiled coil</keyword>
<accession>A0ABT9EB21</accession>
<comment type="caution">
    <text evidence="4">The sequence shown here is derived from an EMBL/GenBank/DDBJ whole genome shotgun (WGS) entry which is preliminary data.</text>
</comment>
<name>A0ABT9EB21_9PROT</name>
<protein>
    <submittedName>
        <fullName evidence="4">Transposase</fullName>
    </submittedName>
</protein>
<dbReference type="Pfam" id="PF03050">
    <property type="entry name" value="DDE_Tnp_IS66"/>
    <property type="match status" value="1"/>
</dbReference>
<evidence type="ECO:0000259" key="3">
    <source>
        <dbReference type="Pfam" id="PF03050"/>
    </source>
</evidence>
<organism evidence="4 5">
    <name type="scientific">Paracraurococcus lichenis</name>
    <dbReference type="NCBI Taxonomy" id="3064888"/>
    <lineage>
        <taxon>Bacteria</taxon>
        <taxon>Pseudomonadati</taxon>
        <taxon>Pseudomonadota</taxon>
        <taxon>Alphaproteobacteria</taxon>
        <taxon>Acetobacterales</taxon>
        <taxon>Roseomonadaceae</taxon>
        <taxon>Paracraurococcus</taxon>
    </lineage>
</organism>
<evidence type="ECO:0000313" key="5">
    <source>
        <dbReference type="Proteomes" id="UP001243009"/>
    </source>
</evidence>
<evidence type="ECO:0000256" key="2">
    <source>
        <dbReference type="SAM" id="MobiDB-lite"/>
    </source>
</evidence>
<keyword evidence="5" id="KW-1185">Reference proteome</keyword>
<dbReference type="EMBL" id="JAUTWS010000086">
    <property type="protein sequence ID" value="MDO9713391.1"/>
    <property type="molecule type" value="Genomic_DNA"/>
</dbReference>
<evidence type="ECO:0000256" key="1">
    <source>
        <dbReference type="SAM" id="Coils"/>
    </source>
</evidence>
<dbReference type="InterPro" id="IPR004291">
    <property type="entry name" value="Transposase_IS66_central"/>
</dbReference>
<gene>
    <name evidence="4" type="ORF">Q7A36_34005</name>
</gene>
<dbReference type="PANTHER" id="PTHR33678">
    <property type="entry name" value="BLL1576 PROTEIN"/>
    <property type="match status" value="1"/>
</dbReference>
<dbReference type="InterPro" id="IPR052344">
    <property type="entry name" value="Transposase-related"/>
</dbReference>
<evidence type="ECO:0000313" key="4">
    <source>
        <dbReference type="EMBL" id="MDO9713391.1"/>
    </source>
</evidence>
<sequence>MVPPADPDALSPAELKALVSALLGKVADLERTVAAQREEIARLKGLKGRPAIKPSGMEQATEPKPPRNHRGRRGRGKVAPRVAVEARVLRATVPASSRFQGYQDFLVQDLVLRAEAVRYRRERWRTPEGRLIVAPLPGGVEGHFGPELRRYVLAQYHQGQTTVPRLVAQLRAVGIAISKRQVMRLLIADQEPFLDESQAVLRAGLENAAWITVDDTGARHRAVNGACTQIGNDHFAWFGTTASKSRLNFLELLRAGHGDYVVNAAALAYMRERALAGPVIARLAGDPQRSFPDQAAWAAHLERLGIHGMEGSLAPARLATEGALWGAIKAHGLLRGTVIVSDDAGQFALGEHALCWIHAERLVHKLDTFTDQQRAAQARVRDLIWWYYADLKAYRREPSRRRRAELRARFERIFTRRTGFVMLDRLLERLHANKAELLQVLDHPEIPLHTNGSENDIRAQVTRRKVSGGTRSDPGRDCRDAFLGLAKTCAKLGLSFWDYHGARLGITGQARAVQRCAVAGGESSLPQVGCERRRRGADGIPGSANL</sequence>
<dbReference type="RefSeq" id="WP_305108249.1">
    <property type="nucleotide sequence ID" value="NZ_JAUTWS010000086.1"/>
</dbReference>
<feature type="coiled-coil region" evidence="1">
    <location>
        <begin position="19"/>
        <end position="46"/>
    </location>
</feature>
<dbReference type="PANTHER" id="PTHR33678:SF1">
    <property type="entry name" value="BLL1576 PROTEIN"/>
    <property type="match status" value="1"/>
</dbReference>
<feature type="region of interest" description="Disordered" evidence="2">
    <location>
        <begin position="48"/>
        <end position="77"/>
    </location>
</feature>
<proteinExistence type="predicted"/>
<feature type="domain" description="Transposase IS66 central" evidence="3">
    <location>
        <begin position="351"/>
        <end position="475"/>
    </location>
</feature>
<feature type="compositionally biased region" description="Basic residues" evidence="2">
    <location>
        <begin position="66"/>
        <end position="77"/>
    </location>
</feature>
<reference evidence="4 5" key="1">
    <citation type="submission" date="2023-08" db="EMBL/GenBank/DDBJ databases">
        <title>The draft genome sequence of Paracraurococcus sp. LOR1-02.</title>
        <authorList>
            <person name="Kingkaew E."/>
            <person name="Tanasupawat S."/>
        </authorList>
    </citation>
    <scope>NUCLEOTIDE SEQUENCE [LARGE SCALE GENOMIC DNA]</scope>
    <source>
        <strain evidence="4 5">LOR1-02</strain>
    </source>
</reference>